<accession>K0JN20</accession>
<dbReference type="EMBL" id="HE793032">
    <property type="protein sequence ID" value="CCG57966.1"/>
    <property type="molecule type" value="Genomic_DNA"/>
</dbReference>
<sequence>MKKIKLDSSVEIAFRYEGKIDDDIWNLIYLDIAFIADDRDDPTKLFVKTGEYKKPTKTEPAIDKYVNVPAGYWIIASNYLLSAEGIAEIKQVKVLTNEAFRSKYNILDDDEPNLFDSVKENLNNIGAMPDLSNVEVTETENGTPVIKIDLDKKKNKKA</sequence>
<evidence type="ECO:0000313" key="2">
    <source>
        <dbReference type="Proteomes" id="UP000003759"/>
    </source>
</evidence>
<gene>
    <name evidence="1" type="ORF">WESB_2504</name>
</gene>
<name>K0JN20_BRAPL</name>
<dbReference type="HOGENOM" id="CLU_1666052_0_0_12"/>
<protein>
    <submittedName>
        <fullName evidence="1">Unclassified</fullName>
    </submittedName>
</protein>
<dbReference type="OrthoDB" id="9965594at2"/>
<organism evidence="1 2">
    <name type="scientific">Brachyspira pilosicoli WesB</name>
    <dbReference type="NCBI Taxonomy" id="1161918"/>
    <lineage>
        <taxon>Bacteria</taxon>
        <taxon>Pseudomonadati</taxon>
        <taxon>Spirochaetota</taxon>
        <taxon>Spirochaetia</taxon>
        <taxon>Brachyspirales</taxon>
        <taxon>Brachyspiraceae</taxon>
        <taxon>Brachyspira</taxon>
    </lineage>
</organism>
<dbReference type="Proteomes" id="UP000003759">
    <property type="component" value="Chromosome"/>
</dbReference>
<dbReference type="PATRIC" id="fig|1161918.5.peg.2067"/>
<proteinExistence type="predicted"/>
<dbReference type="AlphaFoldDB" id="K0JN20"/>
<dbReference type="KEGG" id="bpw:WESB_2504"/>
<dbReference type="RefSeq" id="WP_014934017.1">
    <property type="nucleotide sequence ID" value="NC_018604.1"/>
</dbReference>
<reference evidence="1 2" key="1">
    <citation type="journal article" date="2012" name="BMC Genomics">
        <title>Comparative genomics of Brachyspira pilosicoli strains: genome rearrangements, reductions and correlation of genetic compliment with phenotypic diversity.</title>
        <authorList>
            <person name="Mappley L.J."/>
            <person name="Black M.L."/>
            <person name="Abuoun M."/>
            <person name="Darby A.C."/>
            <person name="Woodward M.J."/>
            <person name="Parkhill J."/>
            <person name="Turner A.K."/>
            <person name="Bellgard M.I."/>
            <person name="La T."/>
            <person name="Phillips N.D."/>
            <person name="La Ragione R.M."/>
            <person name="Hampson D.J."/>
        </authorList>
    </citation>
    <scope>NUCLEOTIDE SEQUENCE [LARGE SCALE GENOMIC DNA]</scope>
    <source>
        <strain evidence="1">WesB</strain>
    </source>
</reference>
<evidence type="ECO:0000313" key="1">
    <source>
        <dbReference type="EMBL" id="CCG57966.1"/>
    </source>
</evidence>